<reference evidence="1" key="2">
    <citation type="journal article" date="2015" name="Fish Shellfish Immunol.">
        <title>Early steps in the European eel (Anguilla anguilla)-Vibrio vulnificus interaction in the gills: Role of the RtxA13 toxin.</title>
        <authorList>
            <person name="Callol A."/>
            <person name="Pajuelo D."/>
            <person name="Ebbesson L."/>
            <person name="Teles M."/>
            <person name="MacKenzie S."/>
            <person name="Amaro C."/>
        </authorList>
    </citation>
    <scope>NUCLEOTIDE SEQUENCE</scope>
</reference>
<reference evidence="1" key="1">
    <citation type="submission" date="2014-11" db="EMBL/GenBank/DDBJ databases">
        <authorList>
            <person name="Amaro Gonzalez C."/>
        </authorList>
    </citation>
    <scope>NUCLEOTIDE SEQUENCE</scope>
</reference>
<evidence type="ECO:0000313" key="1">
    <source>
        <dbReference type="EMBL" id="JAH78749.1"/>
    </source>
</evidence>
<protein>
    <submittedName>
        <fullName evidence="1">Uncharacterized protein</fullName>
    </submittedName>
</protein>
<dbReference type="EMBL" id="GBXM01029828">
    <property type="protein sequence ID" value="JAH78749.1"/>
    <property type="molecule type" value="Transcribed_RNA"/>
</dbReference>
<name>A0A0E9VKX2_ANGAN</name>
<sequence>MYNPESPSLYYFRTYKLAYITKQIISTISQKVNIVEMSFRSFFIEFLL</sequence>
<organism evidence="1">
    <name type="scientific">Anguilla anguilla</name>
    <name type="common">European freshwater eel</name>
    <name type="synonym">Muraena anguilla</name>
    <dbReference type="NCBI Taxonomy" id="7936"/>
    <lineage>
        <taxon>Eukaryota</taxon>
        <taxon>Metazoa</taxon>
        <taxon>Chordata</taxon>
        <taxon>Craniata</taxon>
        <taxon>Vertebrata</taxon>
        <taxon>Euteleostomi</taxon>
        <taxon>Actinopterygii</taxon>
        <taxon>Neopterygii</taxon>
        <taxon>Teleostei</taxon>
        <taxon>Anguilliformes</taxon>
        <taxon>Anguillidae</taxon>
        <taxon>Anguilla</taxon>
    </lineage>
</organism>
<dbReference type="AlphaFoldDB" id="A0A0E9VKX2"/>
<proteinExistence type="predicted"/>
<accession>A0A0E9VKX2</accession>